<evidence type="ECO:0000313" key="3">
    <source>
        <dbReference type="Proteomes" id="UP000824028"/>
    </source>
</evidence>
<comment type="caution">
    <text evidence="2">The sequence shown here is derived from an EMBL/GenBank/DDBJ whole genome shotgun (WGS) entry which is preliminary data.</text>
</comment>
<feature type="signal peptide" evidence="1">
    <location>
        <begin position="1"/>
        <end position="23"/>
    </location>
</feature>
<sequence length="228" mass="24931">MRKGFFITVLTAIALMFVVNVNAQQKATGEAREALLKHEKVLDKDLKKKAIKEARKEAKALKKEGFRTPVGKLPLEKQIEAAWEKQAELDMEGNPYWYVASSRIIGGNQSAAVLQATNAAKIDIAGQIQTKVTQLIEEKTANDDMGQEEAASLKSMVATSKSIISGTLGRTVPLVEVYRTLPNKNVEVMVTIGCTAQMANEAAVKAIRKALADKSEELAKELDKLGYQ</sequence>
<protein>
    <submittedName>
        <fullName evidence="2">Uncharacterized protein</fullName>
    </submittedName>
</protein>
<dbReference type="Proteomes" id="UP000824028">
    <property type="component" value="Unassembled WGS sequence"/>
</dbReference>
<evidence type="ECO:0000313" key="2">
    <source>
        <dbReference type="EMBL" id="HIZ33355.1"/>
    </source>
</evidence>
<accession>A0A9D2E9Q6</accession>
<proteinExistence type="predicted"/>
<keyword evidence="1" id="KW-0732">Signal</keyword>
<gene>
    <name evidence="2" type="ORF">H9814_07445</name>
</gene>
<name>A0A9D2E9Q6_9BACE</name>
<evidence type="ECO:0000256" key="1">
    <source>
        <dbReference type="SAM" id="SignalP"/>
    </source>
</evidence>
<dbReference type="AlphaFoldDB" id="A0A9D2E9Q6"/>
<dbReference type="EMBL" id="DXBX01000058">
    <property type="protein sequence ID" value="HIZ33355.1"/>
    <property type="molecule type" value="Genomic_DNA"/>
</dbReference>
<organism evidence="2 3">
    <name type="scientific">Candidatus Bacteroides merdigallinarum</name>
    <dbReference type="NCBI Taxonomy" id="2838473"/>
    <lineage>
        <taxon>Bacteria</taxon>
        <taxon>Pseudomonadati</taxon>
        <taxon>Bacteroidota</taxon>
        <taxon>Bacteroidia</taxon>
        <taxon>Bacteroidales</taxon>
        <taxon>Bacteroidaceae</taxon>
        <taxon>Bacteroides</taxon>
    </lineage>
</organism>
<feature type="chain" id="PRO_5039366895" evidence="1">
    <location>
        <begin position="24"/>
        <end position="228"/>
    </location>
</feature>
<reference evidence="2" key="1">
    <citation type="journal article" date="2021" name="PeerJ">
        <title>Extensive microbial diversity within the chicken gut microbiome revealed by metagenomics and culture.</title>
        <authorList>
            <person name="Gilroy R."/>
            <person name="Ravi A."/>
            <person name="Getino M."/>
            <person name="Pursley I."/>
            <person name="Horton D.L."/>
            <person name="Alikhan N.F."/>
            <person name="Baker D."/>
            <person name="Gharbi K."/>
            <person name="Hall N."/>
            <person name="Watson M."/>
            <person name="Adriaenssens E.M."/>
            <person name="Foster-Nyarko E."/>
            <person name="Jarju S."/>
            <person name="Secka A."/>
            <person name="Antonio M."/>
            <person name="Oren A."/>
            <person name="Chaudhuri R.R."/>
            <person name="La Ragione R."/>
            <person name="Hildebrand F."/>
            <person name="Pallen M.J."/>
        </authorList>
    </citation>
    <scope>NUCLEOTIDE SEQUENCE</scope>
    <source>
        <strain evidence="2">ChiHjej9B8-1298</strain>
    </source>
</reference>
<reference evidence="2" key="2">
    <citation type="submission" date="2021-04" db="EMBL/GenBank/DDBJ databases">
        <authorList>
            <person name="Gilroy R."/>
        </authorList>
    </citation>
    <scope>NUCLEOTIDE SEQUENCE</scope>
    <source>
        <strain evidence="2">ChiHjej9B8-1298</strain>
    </source>
</reference>